<dbReference type="RefSeq" id="WP_369018083.1">
    <property type="nucleotide sequence ID" value="NZ_CP121689.1"/>
</dbReference>
<keyword evidence="6 7" id="KW-0472">Membrane</keyword>
<dbReference type="Pfam" id="PF13677">
    <property type="entry name" value="MotB_plug"/>
    <property type="match status" value="1"/>
</dbReference>
<dbReference type="SUPFAM" id="SSF103088">
    <property type="entry name" value="OmpA-like"/>
    <property type="match status" value="1"/>
</dbReference>
<evidence type="ECO:0000256" key="6">
    <source>
        <dbReference type="ARBA" id="ARBA00023136"/>
    </source>
</evidence>
<name>A0ABZ2YA84_9BACT</name>
<evidence type="ECO:0000256" key="8">
    <source>
        <dbReference type="SAM" id="Phobius"/>
    </source>
</evidence>
<dbReference type="InterPro" id="IPR050330">
    <property type="entry name" value="Bact_OuterMem_StrucFunc"/>
</dbReference>
<dbReference type="EMBL" id="CP121689">
    <property type="protein sequence ID" value="WZL75930.1"/>
    <property type="molecule type" value="Genomic_DNA"/>
</dbReference>
<dbReference type="PANTHER" id="PTHR30329">
    <property type="entry name" value="STATOR ELEMENT OF FLAGELLAR MOTOR COMPLEX"/>
    <property type="match status" value="1"/>
</dbReference>
<keyword evidence="4 8" id="KW-0812">Transmembrane</keyword>
<evidence type="ECO:0000259" key="9">
    <source>
        <dbReference type="PROSITE" id="PS51123"/>
    </source>
</evidence>
<feature type="domain" description="OmpA-like" evidence="9">
    <location>
        <begin position="119"/>
        <end position="240"/>
    </location>
</feature>
<dbReference type="PROSITE" id="PS51123">
    <property type="entry name" value="OMPA_2"/>
    <property type="match status" value="1"/>
</dbReference>
<organism evidence="10 11">
    <name type="scientific">Thermatribacter velox</name>
    <dbReference type="NCBI Taxonomy" id="3039681"/>
    <lineage>
        <taxon>Bacteria</taxon>
        <taxon>Pseudomonadati</taxon>
        <taxon>Atribacterota</taxon>
        <taxon>Atribacteria</taxon>
        <taxon>Atribacterales</taxon>
        <taxon>Thermatribacteraceae</taxon>
        <taxon>Thermatribacter</taxon>
    </lineage>
</organism>
<accession>A0ABZ2YA84</accession>
<keyword evidence="5 8" id="KW-1133">Transmembrane helix</keyword>
<feature type="transmembrane region" description="Helical" evidence="8">
    <location>
        <begin position="24"/>
        <end position="44"/>
    </location>
</feature>
<evidence type="ECO:0000256" key="3">
    <source>
        <dbReference type="ARBA" id="ARBA00022475"/>
    </source>
</evidence>
<keyword evidence="11" id="KW-1185">Reference proteome</keyword>
<dbReference type="PANTHER" id="PTHR30329:SF21">
    <property type="entry name" value="LIPOPROTEIN YIAD-RELATED"/>
    <property type="match status" value="1"/>
</dbReference>
<evidence type="ECO:0000256" key="1">
    <source>
        <dbReference type="ARBA" id="ARBA00004162"/>
    </source>
</evidence>
<gene>
    <name evidence="10" type="ORF">QBE54_10155</name>
</gene>
<reference evidence="10 11" key="1">
    <citation type="submission" date="2023-03" db="EMBL/GenBank/DDBJ databases">
        <title>Novel Species.</title>
        <authorList>
            <person name="Ma S."/>
        </authorList>
    </citation>
    <scope>NUCLEOTIDE SEQUENCE [LARGE SCALE GENOMIC DNA]</scope>
    <source>
        <strain evidence="10 11">B11</strain>
    </source>
</reference>
<evidence type="ECO:0000256" key="4">
    <source>
        <dbReference type="ARBA" id="ARBA00022692"/>
    </source>
</evidence>
<evidence type="ECO:0000313" key="11">
    <source>
        <dbReference type="Proteomes" id="UP001461341"/>
    </source>
</evidence>
<protein>
    <submittedName>
        <fullName evidence="10">OmpA family protein</fullName>
    </submittedName>
</protein>
<comment type="similarity">
    <text evidence="2">Belongs to the MotB family.</text>
</comment>
<sequence length="242" mass="27026">MPRPRKSEEAPPGAPLWTQTYGDFMSLLLCFFVLLFALSTIDVARFKEVISSIQGALGVLEGGPRVLQPSDIPVPKPPTQINPSGLVELKLAGLQREIEKKLIEEKAISPEKVDIKIDERGLVITFLDNVFFDLGSADLRPEMIPVLHAVADVLKGIDNSVRIEGHTCDLPINTPRFPSNWELSAARAIAVLRYFVEEEGMSPERLIAVGYGQYRPLVPNLDEEHRRKNRRVEIVILRGKEA</sequence>
<proteinExistence type="inferred from homology"/>
<evidence type="ECO:0000313" key="10">
    <source>
        <dbReference type="EMBL" id="WZL75930.1"/>
    </source>
</evidence>
<dbReference type="CDD" id="cd07185">
    <property type="entry name" value="OmpA_C-like"/>
    <property type="match status" value="1"/>
</dbReference>
<evidence type="ECO:0000256" key="7">
    <source>
        <dbReference type="PROSITE-ProRule" id="PRU00473"/>
    </source>
</evidence>
<dbReference type="InterPro" id="IPR006665">
    <property type="entry name" value="OmpA-like"/>
</dbReference>
<evidence type="ECO:0000256" key="5">
    <source>
        <dbReference type="ARBA" id="ARBA00022989"/>
    </source>
</evidence>
<evidence type="ECO:0000256" key="2">
    <source>
        <dbReference type="ARBA" id="ARBA00008914"/>
    </source>
</evidence>
<dbReference type="InterPro" id="IPR025713">
    <property type="entry name" value="MotB-like_N_dom"/>
</dbReference>
<keyword evidence="3" id="KW-1003">Cell membrane</keyword>
<dbReference type="Proteomes" id="UP001461341">
    <property type="component" value="Chromosome"/>
</dbReference>
<dbReference type="InterPro" id="IPR036737">
    <property type="entry name" value="OmpA-like_sf"/>
</dbReference>
<dbReference type="Pfam" id="PF00691">
    <property type="entry name" value="OmpA"/>
    <property type="match status" value="1"/>
</dbReference>
<dbReference type="Gene3D" id="3.30.1330.60">
    <property type="entry name" value="OmpA-like domain"/>
    <property type="match status" value="1"/>
</dbReference>
<comment type="subcellular location">
    <subcellularLocation>
        <location evidence="1">Cell membrane</location>
        <topology evidence="1">Single-pass membrane protein</topology>
    </subcellularLocation>
</comment>